<dbReference type="Gene3D" id="2.170.130.30">
    <property type="match status" value="1"/>
</dbReference>
<accession>A0AAD8FKT5</accession>
<dbReference type="InterPro" id="IPR051588">
    <property type="entry name" value="Cobalamin_Transport"/>
</dbReference>
<feature type="domain" description="Transcobalamin-like C-terminal" evidence="2">
    <location>
        <begin position="115"/>
        <end position="165"/>
    </location>
</feature>
<feature type="chain" id="PRO_5042091951" evidence="1">
    <location>
        <begin position="23"/>
        <end position="173"/>
    </location>
</feature>
<dbReference type="PANTHER" id="PTHR10559">
    <property type="entry name" value="TRANSCOBALAMIN-1/GASTRIC INTRINSIC FACTOR"/>
    <property type="match status" value="1"/>
</dbReference>
<sequence>MAAFNVAVVVTNVILLTMFAAGHPSVFKRSLDDNKEATMAPPKSNLSQCRLQQTPCDVCGKPISVVITAKNVLQGSNFEIAASVTNEPQKPLLYFLERAANLVTGFKFTSTYFAGLGYFIDSINGIEGSIASKTFWHISSSGVALECGASSYVPEDGERILFNFTTYRDAGYE</sequence>
<gene>
    <name evidence="3" type="ORF">Bpfe_003504</name>
</gene>
<dbReference type="PANTHER" id="PTHR10559:SF18">
    <property type="entry name" value="TRANSCOBALAMIN II"/>
    <property type="match status" value="1"/>
</dbReference>
<evidence type="ECO:0000313" key="3">
    <source>
        <dbReference type="EMBL" id="KAK0066769.1"/>
    </source>
</evidence>
<reference evidence="3" key="1">
    <citation type="journal article" date="2023" name="PLoS Negl. Trop. Dis.">
        <title>A genome sequence for Biomphalaria pfeifferi, the major vector snail for the human-infecting parasite Schistosoma mansoni.</title>
        <authorList>
            <person name="Bu L."/>
            <person name="Lu L."/>
            <person name="Laidemitt M.R."/>
            <person name="Zhang S.M."/>
            <person name="Mutuku M."/>
            <person name="Mkoji G."/>
            <person name="Steinauer M."/>
            <person name="Loker E.S."/>
        </authorList>
    </citation>
    <scope>NUCLEOTIDE SEQUENCE</scope>
    <source>
        <strain evidence="3">KasaAsao</strain>
    </source>
</reference>
<keyword evidence="4" id="KW-1185">Reference proteome</keyword>
<dbReference type="EMBL" id="JASAOG010000009">
    <property type="protein sequence ID" value="KAK0066769.1"/>
    <property type="molecule type" value="Genomic_DNA"/>
</dbReference>
<name>A0AAD8FKT5_BIOPF</name>
<reference evidence="3" key="2">
    <citation type="submission" date="2023-04" db="EMBL/GenBank/DDBJ databases">
        <authorList>
            <person name="Bu L."/>
            <person name="Lu L."/>
            <person name="Laidemitt M.R."/>
            <person name="Zhang S.M."/>
            <person name="Mutuku M."/>
            <person name="Mkoji G."/>
            <person name="Steinauer M."/>
            <person name="Loker E.S."/>
        </authorList>
    </citation>
    <scope>NUCLEOTIDE SEQUENCE</scope>
    <source>
        <strain evidence="3">KasaAsao</strain>
        <tissue evidence="3">Whole Snail</tissue>
    </source>
</reference>
<dbReference type="Pfam" id="PF14478">
    <property type="entry name" value="DUF4430"/>
    <property type="match status" value="1"/>
</dbReference>
<evidence type="ECO:0000259" key="2">
    <source>
        <dbReference type="Pfam" id="PF14478"/>
    </source>
</evidence>
<proteinExistence type="predicted"/>
<dbReference type="InterPro" id="IPR027954">
    <property type="entry name" value="Transcobalamin-like_C"/>
</dbReference>
<evidence type="ECO:0000313" key="4">
    <source>
        <dbReference type="Proteomes" id="UP001233172"/>
    </source>
</evidence>
<organism evidence="3 4">
    <name type="scientific">Biomphalaria pfeifferi</name>
    <name type="common">Bloodfluke planorb</name>
    <name type="synonym">Freshwater snail</name>
    <dbReference type="NCBI Taxonomy" id="112525"/>
    <lineage>
        <taxon>Eukaryota</taxon>
        <taxon>Metazoa</taxon>
        <taxon>Spiralia</taxon>
        <taxon>Lophotrochozoa</taxon>
        <taxon>Mollusca</taxon>
        <taxon>Gastropoda</taxon>
        <taxon>Heterobranchia</taxon>
        <taxon>Euthyneura</taxon>
        <taxon>Panpulmonata</taxon>
        <taxon>Hygrophila</taxon>
        <taxon>Lymnaeoidea</taxon>
        <taxon>Planorbidae</taxon>
        <taxon>Biomphalaria</taxon>
    </lineage>
</organism>
<protein>
    <submittedName>
        <fullName evidence="3">Gastric intrinsic factor</fullName>
    </submittedName>
</protein>
<keyword evidence="1" id="KW-0732">Signal</keyword>
<dbReference type="Proteomes" id="UP001233172">
    <property type="component" value="Unassembled WGS sequence"/>
</dbReference>
<feature type="signal peptide" evidence="1">
    <location>
        <begin position="1"/>
        <end position="22"/>
    </location>
</feature>
<dbReference type="AlphaFoldDB" id="A0AAD8FKT5"/>
<comment type="caution">
    <text evidence="3">The sequence shown here is derived from an EMBL/GenBank/DDBJ whole genome shotgun (WGS) entry which is preliminary data.</text>
</comment>
<evidence type="ECO:0000256" key="1">
    <source>
        <dbReference type="SAM" id="SignalP"/>
    </source>
</evidence>